<feature type="region of interest" description="Disordered" evidence="1">
    <location>
        <begin position="239"/>
        <end position="292"/>
    </location>
</feature>
<accession>A0A2K3Q7Q0</accession>
<dbReference type="AlphaFoldDB" id="A0A2K3Q7Q0"/>
<organism evidence="2 3">
    <name type="scientific">Tolypocladium capitatum</name>
    <dbReference type="NCBI Taxonomy" id="45235"/>
    <lineage>
        <taxon>Eukaryota</taxon>
        <taxon>Fungi</taxon>
        <taxon>Dikarya</taxon>
        <taxon>Ascomycota</taxon>
        <taxon>Pezizomycotina</taxon>
        <taxon>Sordariomycetes</taxon>
        <taxon>Hypocreomycetidae</taxon>
        <taxon>Hypocreales</taxon>
        <taxon>Ophiocordycipitaceae</taxon>
        <taxon>Tolypocladium</taxon>
    </lineage>
</organism>
<feature type="compositionally biased region" description="Basic and acidic residues" evidence="1">
    <location>
        <begin position="326"/>
        <end position="344"/>
    </location>
</feature>
<gene>
    <name evidence="2" type="ORF">TCAP_06511</name>
</gene>
<feature type="compositionally biased region" description="Acidic residues" evidence="1">
    <location>
        <begin position="359"/>
        <end position="369"/>
    </location>
</feature>
<feature type="compositionally biased region" description="Basic and acidic residues" evidence="1">
    <location>
        <begin position="239"/>
        <end position="259"/>
    </location>
</feature>
<evidence type="ECO:0000313" key="3">
    <source>
        <dbReference type="Proteomes" id="UP000236621"/>
    </source>
</evidence>
<feature type="region of interest" description="Disordered" evidence="1">
    <location>
        <begin position="305"/>
        <end position="395"/>
    </location>
</feature>
<proteinExistence type="predicted"/>
<protein>
    <submittedName>
        <fullName evidence="2">Uncharacterized protein</fullName>
    </submittedName>
</protein>
<evidence type="ECO:0000313" key="2">
    <source>
        <dbReference type="EMBL" id="PNY23549.1"/>
    </source>
</evidence>
<dbReference type="EMBL" id="NRSZ01001087">
    <property type="protein sequence ID" value="PNY23549.1"/>
    <property type="molecule type" value="Genomic_DNA"/>
</dbReference>
<feature type="compositionally biased region" description="Low complexity" evidence="1">
    <location>
        <begin position="281"/>
        <end position="290"/>
    </location>
</feature>
<keyword evidence="3" id="KW-1185">Reference proteome</keyword>
<feature type="region of interest" description="Disordered" evidence="1">
    <location>
        <begin position="152"/>
        <end position="217"/>
    </location>
</feature>
<sequence>MIVSQICLVPFPHCRLSLPHPWHLLRPLPLGRDAVPAQQHHHKQRNHNRMQHVRAYGLRQQAGDERRHRTAQAAARADGPDAAQRVAARHAAHEDGRGAGVDGPEQQADDGHGHGVAHHVGHPPHEHLEGHGADHKPVDEDLLADALRWTGQAESAQGDARPETSRDVAHRRRVAAARVDEERDDPARDGHLGALVREDEDGAEQHDAQLQRRRHSHQEGAILLRLALPRRLALLLFKPPERPERQRQRRDADAQREDVIPAPEGARGRHERRRDERARGAADAVAAVQQAEHEGAVLQRAAEDVAHGDVDGDAEADEEEGDDDEGKGRRRDERYVGARHEHLAQAEQPGAAEFGAQDMEQDGGDDEADGLAHEDEGHDGVSDVVVPAQELLVPA</sequence>
<name>A0A2K3Q7Q0_9HYPO</name>
<feature type="compositionally biased region" description="Basic and acidic residues" evidence="1">
    <location>
        <begin position="370"/>
        <end position="381"/>
    </location>
</feature>
<dbReference type="Proteomes" id="UP000236621">
    <property type="component" value="Unassembled WGS sequence"/>
</dbReference>
<reference evidence="2 3" key="1">
    <citation type="submission" date="2017-08" db="EMBL/GenBank/DDBJ databases">
        <title>Harnessing the power of phylogenomics to disentangle the directionality and signatures of interkingdom host jumping in the parasitic fungal genus Tolypocladium.</title>
        <authorList>
            <person name="Quandt C.A."/>
            <person name="Patterson W."/>
            <person name="Spatafora J.W."/>
        </authorList>
    </citation>
    <scope>NUCLEOTIDE SEQUENCE [LARGE SCALE GENOMIC DNA]</scope>
    <source>
        <strain evidence="2 3">CBS 113982</strain>
    </source>
</reference>
<feature type="compositionally biased region" description="Basic and acidic residues" evidence="1">
    <location>
        <begin position="178"/>
        <end position="191"/>
    </location>
</feature>
<comment type="caution">
    <text evidence="2">The sequence shown here is derived from an EMBL/GenBank/DDBJ whole genome shotgun (WGS) entry which is preliminary data.</text>
</comment>
<evidence type="ECO:0000256" key="1">
    <source>
        <dbReference type="SAM" id="MobiDB-lite"/>
    </source>
</evidence>
<feature type="region of interest" description="Disordered" evidence="1">
    <location>
        <begin position="60"/>
        <end position="136"/>
    </location>
</feature>
<feature type="compositionally biased region" description="Low complexity" evidence="1">
    <location>
        <begin position="71"/>
        <end position="86"/>
    </location>
</feature>
<dbReference type="OrthoDB" id="10636831at2759"/>
<feature type="compositionally biased region" description="Acidic residues" evidence="1">
    <location>
        <begin position="311"/>
        <end position="325"/>
    </location>
</feature>
<feature type="compositionally biased region" description="Basic and acidic residues" evidence="1">
    <location>
        <begin position="123"/>
        <end position="136"/>
    </location>
</feature>